<proteinExistence type="inferred from homology"/>
<keyword evidence="10" id="KW-0675">Receptor</keyword>
<evidence type="ECO:0000256" key="1">
    <source>
        <dbReference type="ARBA" id="ARBA00004571"/>
    </source>
</evidence>
<dbReference type="InterPro" id="IPR039426">
    <property type="entry name" value="TonB-dep_rcpt-like"/>
</dbReference>
<dbReference type="PANTHER" id="PTHR30069:SF29">
    <property type="entry name" value="HEMOGLOBIN AND HEMOGLOBIN-HAPTOGLOBIN-BINDING PROTEIN 1-RELATED"/>
    <property type="match status" value="1"/>
</dbReference>
<keyword evidence="8 13" id="KW-0798">TonB box</keyword>
<keyword evidence="11 12" id="KW-0998">Cell outer membrane</keyword>
<dbReference type="NCBIfam" id="TIGR04057">
    <property type="entry name" value="SusC_RagA_signa"/>
    <property type="match status" value="1"/>
</dbReference>
<dbReference type="AlphaFoldDB" id="A0A412YBM7"/>
<dbReference type="InterPro" id="IPR012910">
    <property type="entry name" value="Plug_dom"/>
</dbReference>
<evidence type="ECO:0000259" key="14">
    <source>
        <dbReference type="SMART" id="SM00965"/>
    </source>
</evidence>
<dbReference type="InterPro" id="IPR008969">
    <property type="entry name" value="CarboxyPept-like_regulatory"/>
</dbReference>
<dbReference type="SUPFAM" id="SSF49464">
    <property type="entry name" value="Carboxypeptidase regulatory domain-like"/>
    <property type="match status" value="1"/>
</dbReference>
<evidence type="ECO:0000256" key="10">
    <source>
        <dbReference type="ARBA" id="ARBA00023170"/>
    </source>
</evidence>
<dbReference type="EMBL" id="QRZF01000005">
    <property type="protein sequence ID" value="RGV54849.1"/>
    <property type="molecule type" value="Genomic_DNA"/>
</dbReference>
<evidence type="ECO:0000256" key="9">
    <source>
        <dbReference type="ARBA" id="ARBA00023136"/>
    </source>
</evidence>
<keyword evidence="7" id="KW-0408">Iron</keyword>
<accession>A0A412YBM7</accession>
<protein>
    <submittedName>
        <fullName evidence="15">SusC/RagA family TonB-linked outer membrane protein</fullName>
    </submittedName>
</protein>
<keyword evidence="9 12" id="KW-0472">Membrane</keyword>
<evidence type="ECO:0000256" key="7">
    <source>
        <dbReference type="ARBA" id="ARBA00023004"/>
    </source>
</evidence>
<dbReference type="Pfam" id="PF13715">
    <property type="entry name" value="CarbopepD_reg_2"/>
    <property type="match status" value="1"/>
</dbReference>
<keyword evidence="4" id="KW-0406">Ion transport</keyword>
<reference evidence="15 16" key="1">
    <citation type="submission" date="2018-08" db="EMBL/GenBank/DDBJ databases">
        <title>A genome reference for cultivated species of the human gut microbiota.</title>
        <authorList>
            <person name="Zou Y."/>
            <person name="Xue W."/>
            <person name="Luo G."/>
        </authorList>
    </citation>
    <scope>NUCLEOTIDE SEQUENCE [LARGE SCALE GENOMIC DNA]</scope>
    <source>
        <strain evidence="15 16">AF14-32</strain>
    </source>
</reference>
<name>A0A412YBM7_9BACE</name>
<dbReference type="InterPro" id="IPR000531">
    <property type="entry name" value="Beta-barrel_TonB"/>
</dbReference>
<dbReference type="Proteomes" id="UP000283850">
    <property type="component" value="Unassembled WGS sequence"/>
</dbReference>
<dbReference type="PROSITE" id="PS52016">
    <property type="entry name" value="TONB_DEPENDENT_REC_3"/>
    <property type="match status" value="1"/>
</dbReference>
<dbReference type="Gene3D" id="2.40.170.20">
    <property type="entry name" value="TonB-dependent receptor, beta-barrel domain"/>
    <property type="match status" value="1"/>
</dbReference>
<dbReference type="SUPFAM" id="SSF56935">
    <property type="entry name" value="Porins"/>
    <property type="match status" value="1"/>
</dbReference>
<feature type="domain" description="Secretin/TonB short N-terminal" evidence="14">
    <location>
        <begin position="68"/>
        <end position="120"/>
    </location>
</feature>
<dbReference type="InterPro" id="IPR036942">
    <property type="entry name" value="Beta-barrel_TonB_sf"/>
</dbReference>
<evidence type="ECO:0000256" key="13">
    <source>
        <dbReference type="RuleBase" id="RU003357"/>
    </source>
</evidence>
<keyword evidence="6" id="KW-0732">Signal</keyword>
<dbReference type="PANTHER" id="PTHR30069">
    <property type="entry name" value="TONB-DEPENDENT OUTER MEMBRANE RECEPTOR"/>
    <property type="match status" value="1"/>
</dbReference>
<organism evidence="15 16">
    <name type="scientific">Bacteroides intestinalis</name>
    <dbReference type="NCBI Taxonomy" id="329854"/>
    <lineage>
        <taxon>Bacteria</taxon>
        <taxon>Pseudomonadati</taxon>
        <taxon>Bacteroidota</taxon>
        <taxon>Bacteroidia</taxon>
        <taxon>Bacteroidales</taxon>
        <taxon>Bacteroidaceae</taxon>
        <taxon>Bacteroides</taxon>
    </lineage>
</organism>
<dbReference type="Pfam" id="PF07715">
    <property type="entry name" value="Plug"/>
    <property type="match status" value="1"/>
</dbReference>
<dbReference type="GO" id="GO:0009279">
    <property type="term" value="C:cell outer membrane"/>
    <property type="evidence" value="ECO:0007669"/>
    <property type="project" value="UniProtKB-SubCell"/>
</dbReference>
<dbReference type="InterPro" id="IPR011662">
    <property type="entry name" value="Secretin/TonB_short_N"/>
</dbReference>
<evidence type="ECO:0000256" key="5">
    <source>
        <dbReference type="ARBA" id="ARBA00022692"/>
    </source>
</evidence>
<evidence type="ECO:0000256" key="6">
    <source>
        <dbReference type="ARBA" id="ARBA00022729"/>
    </source>
</evidence>
<evidence type="ECO:0000256" key="8">
    <source>
        <dbReference type="ARBA" id="ARBA00023077"/>
    </source>
</evidence>
<dbReference type="Pfam" id="PF00593">
    <property type="entry name" value="TonB_dep_Rec_b-barrel"/>
    <property type="match status" value="1"/>
</dbReference>
<gene>
    <name evidence="15" type="ORF">DWW10_09380</name>
</gene>
<dbReference type="NCBIfam" id="TIGR04056">
    <property type="entry name" value="OMP_RagA_SusC"/>
    <property type="match status" value="1"/>
</dbReference>
<keyword evidence="3 12" id="KW-1134">Transmembrane beta strand</keyword>
<dbReference type="Gene3D" id="2.170.130.10">
    <property type="entry name" value="TonB-dependent receptor, plug domain"/>
    <property type="match status" value="1"/>
</dbReference>
<dbReference type="Gene3D" id="2.60.40.1120">
    <property type="entry name" value="Carboxypeptidase-like, regulatory domain"/>
    <property type="match status" value="1"/>
</dbReference>
<dbReference type="InterPro" id="IPR023997">
    <property type="entry name" value="TonB-dep_OMP_SusC/RagA_CS"/>
</dbReference>
<dbReference type="GO" id="GO:0044718">
    <property type="term" value="P:siderophore transmembrane transport"/>
    <property type="evidence" value="ECO:0007669"/>
    <property type="project" value="TreeGrafter"/>
</dbReference>
<dbReference type="GO" id="GO:0015344">
    <property type="term" value="F:siderophore uptake transmembrane transporter activity"/>
    <property type="evidence" value="ECO:0007669"/>
    <property type="project" value="TreeGrafter"/>
</dbReference>
<keyword evidence="4" id="KW-0410">Iron transport</keyword>
<evidence type="ECO:0000313" key="15">
    <source>
        <dbReference type="EMBL" id="RGV54849.1"/>
    </source>
</evidence>
<evidence type="ECO:0000313" key="16">
    <source>
        <dbReference type="Proteomes" id="UP000283850"/>
    </source>
</evidence>
<dbReference type="InterPro" id="IPR037066">
    <property type="entry name" value="Plug_dom_sf"/>
</dbReference>
<dbReference type="Pfam" id="PF07660">
    <property type="entry name" value="STN"/>
    <property type="match status" value="1"/>
</dbReference>
<comment type="similarity">
    <text evidence="12 13">Belongs to the TonB-dependent receptor family.</text>
</comment>
<evidence type="ECO:0000256" key="12">
    <source>
        <dbReference type="PROSITE-ProRule" id="PRU01360"/>
    </source>
</evidence>
<keyword evidence="2 12" id="KW-0813">Transport</keyword>
<dbReference type="InterPro" id="IPR023996">
    <property type="entry name" value="TonB-dep_OMP_SusC/RagA"/>
</dbReference>
<comment type="subcellular location">
    <subcellularLocation>
        <location evidence="1 12">Cell outer membrane</location>
        <topology evidence="1 12">Multi-pass membrane protein</topology>
    </subcellularLocation>
</comment>
<evidence type="ECO:0000256" key="2">
    <source>
        <dbReference type="ARBA" id="ARBA00022448"/>
    </source>
</evidence>
<dbReference type="SMART" id="SM00965">
    <property type="entry name" value="STN"/>
    <property type="match status" value="1"/>
</dbReference>
<comment type="caution">
    <text evidence="15">The sequence shown here is derived from an EMBL/GenBank/DDBJ whole genome shotgun (WGS) entry which is preliminary data.</text>
</comment>
<keyword evidence="5 12" id="KW-0812">Transmembrane</keyword>
<evidence type="ECO:0000256" key="3">
    <source>
        <dbReference type="ARBA" id="ARBA00022452"/>
    </source>
</evidence>
<sequence length="1182" mass="133331">MKEPVYLSNQLNLFDMKNRKTKNLRTMRALCLSLFLSVSLGLFSQITVTVENTPLRAALKKIEQVSDYKFFYNEKLTELDQAVSFSVSNATIAQTMQKVLTGRELTYKMEKDNVIVLLKKESVNQKTKTITGIIVDETGEPIIGASVAVKGTSLGTITNVDGEYTLSNVPESAGVTISFIGYKTMTFLAGAKALTKVTMKEDSEMLDEVVVVGYGSQKKANLTGAVGMITAEDINNRPVTSAANALQGADPSINLTFNSGSLDSSYDIDIRGVASINGGSPLVLADGMEVNLNQINPNDIESISVLKDASASAIYGAKASSGVILITTKNGKNTNGKATISYNGRLGWQQNTTSTDFITTGYDHVNIVNSFYESYQGKLMANYTEDDLQMLYDRRNDKTENPDRPWTVVGDDGKYYYYGNFDWYDYFYRKTRPEQEHNVSFTGGNEKMNYFVSGRYLTQDGLFNIYKDNYKNYSFRAKMNIDLTSRLRYSVNVNYNATSYKYAGYYDEQQTIHSLQSNILSSFMPRNPDGSVVQYVNQLTANSPLGAGHGGFLTANEARNSRENKYWILSNQFDYKLTQDLVLTVSYAYKNRNRLNKRRSMPFDYSRQESVFSTFTSGTITDFYQEIHHDIDDHNVNAYATYEHTWKKKHNFKAVAGTQFEDYRTTELSVKKDDLLSKDLSSMSVATGESTVTQTISAFRTLGFFGRVNYDFEGKYLAEVSGRWDGTSRFASKDRWGFFPSASVGWRMSQEKFWEPLRSFWNNSKFRFSIGSLGNQQVSNYAYIDKISTDNLMQYTFDGTKRANYANISDPISSSLTWETVTTYNWGLDLGFFNNRLNVTADVFMRDTRDMLTTSLTLPSVYGAKTPKENCADLRTKGWELYVGWNDQFKLAGKPFKYNISATIGDYISKITRYNNPDKLISDYYEGMTLGEIWGYKVSGLFATDEEAAAYQAEYNDKAVNGRVYSSKKDNYLRAGDVRFIDLDGDKVLSEGSGTVSDPGDKRIIGNSLPRYSYTFRLGANWLGFDISAFFQGVGKQDWYPTTYAYNFWGPYSFPSLSFIHKDFLKECWSEENPGAYFPRQRGYASYSGGALGVINDRYLQDVSYLRLKNLTIGYTIPVNKKILNSVRVYATGENLFYWSALKKHNKTVDPELTNTSSTYNAGSGVGYGYSRSFSVGIDVTF</sequence>
<evidence type="ECO:0000256" key="11">
    <source>
        <dbReference type="ARBA" id="ARBA00023237"/>
    </source>
</evidence>
<evidence type="ECO:0000256" key="4">
    <source>
        <dbReference type="ARBA" id="ARBA00022496"/>
    </source>
</evidence>